<evidence type="ECO:0000313" key="1">
    <source>
        <dbReference type="EMBL" id="AMF94723.1"/>
    </source>
</evidence>
<dbReference type="Proteomes" id="UP000057088">
    <property type="component" value="Chromosome 2"/>
</dbReference>
<reference evidence="3" key="1">
    <citation type="submission" date="2015-12" db="EMBL/GenBank/DDBJ databases">
        <title>FDA dAtabase for Regulatory Grade micrObial Sequences (FDA-ARGOS): Supporting development and validation of Infectious Disease Dx tests.</title>
        <authorList>
            <person name="Hoffmann M."/>
            <person name="Allard M."/>
            <person name="Evans P."/>
            <person name="Brown E."/>
            <person name="Tallon L.J."/>
            <person name="Sadzewicz L."/>
            <person name="Sengamalay N."/>
            <person name="Ott S."/>
            <person name="Godinez A."/>
            <person name="Nagaraj S."/>
            <person name="Vyas G."/>
            <person name="Aluvathingal J."/>
            <person name="Nadendla S."/>
            <person name="Geyer C."/>
            <person name="Sichtig H."/>
        </authorList>
    </citation>
    <scope>NUCLEOTIDE SEQUENCE [LARGE SCALE GENOMIC DNA]</scope>
    <source>
        <strain evidence="3">ATCC 33809</strain>
    </source>
</reference>
<dbReference type="EMBL" id="UHIP01000001">
    <property type="protein sequence ID" value="SUP25364.1"/>
    <property type="molecule type" value="Genomic_DNA"/>
</dbReference>
<dbReference type="EMBL" id="CP014035">
    <property type="protein sequence ID" value="AMF94723.1"/>
    <property type="molecule type" value="Genomic_DNA"/>
</dbReference>
<proteinExistence type="predicted"/>
<dbReference type="Proteomes" id="UP000254626">
    <property type="component" value="Unassembled WGS sequence"/>
</dbReference>
<dbReference type="GeneID" id="29387129"/>
<reference evidence="2 4" key="3">
    <citation type="submission" date="2018-06" db="EMBL/GenBank/DDBJ databases">
        <authorList>
            <consortium name="Pathogen Informatics"/>
            <person name="Doyle S."/>
        </authorList>
    </citation>
    <scope>NUCLEOTIDE SEQUENCE [LARGE SCALE GENOMIC DNA]</scope>
    <source>
        <strain evidence="2 4">NCTC11327</strain>
    </source>
</reference>
<evidence type="ECO:0000313" key="3">
    <source>
        <dbReference type="Proteomes" id="UP000057088"/>
    </source>
</evidence>
<keyword evidence="3" id="KW-1185">Reference proteome</keyword>
<name>A0AAX2LS56_VIBFL</name>
<dbReference type="AlphaFoldDB" id="A0AAX2LS56"/>
<gene>
    <name evidence="1" type="ORF">AL536_14835</name>
    <name evidence="2" type="ORF">NCTC11327_01715</name>
</gene>
<evidence type="ECO:0000313" key="2">
    <source>
        <dbReference type="EMBL" id="SUP25364.1"/>
    </source>
</evidence>
<sequence>MTMQRHIYYSLIHHGIETLLQERMGHFDEAAYHRTLRTMTGKSSCFNLSDDELDLLVENLMAEGYLEDMKHAIPTLENQHCDR</sequence>
<dbReference type="KEGG" id="vfl:AL536_14835"/>
<reference evidence="1" key="2">
    <citation type="submission" date="2018-01" db="EMBL/GenBank/DDBJ databases">
        <title>FDA dAtabase for Regulatory Grade micrObial Sequences (FDA-ARGOS): Supporting development and validation of Infectious Disease Dx tests.</title>
        <authorList>
            <person name="Hoffmann M."/>
            <person name="Allard M."/>
            <person name="Evans P."/>
            <person name="Brown E."/>
            <person name="Tallon L."/>
            <person name="Sadzewicz L."/>
            <person name="Sengamalay N."/>
            <person name="Ott S."/>
            <person name="Godinez A."/>
            <person name="Nagaraj S."/>
            <person name="Vyas G."/>
            <person name="Aluvathingal J."/>
            <person name="Nadendla S."/>
            <person name="Geyer C."/>
            <person name="Sichtig H."/>
        </authorList>
    </citation>
    <scope>NUCLEOTIDE SEQUENCE</scope>
    <source>
        <strain evidence="1">ATCC 33809</strain>
    </source>
</reference>
<accession>A0AAX2LS56</accession>
<protein>
    <submittedName>
        <fullName evidence="2">Mu-like prophage protein gp16</fullName>
    </submittedName>
</protein>
<dbReference type="RefSeq" id="WP_061056639.1">
    <property type="nucleotide sequence ID" value="NZ_CABLBX010000003.1"/>
</dbReference>
<evidence type="ECO:0000313" key="4">
    <source>
        <dbReference type="Proteomes" id="UP000254626"/>
    </source>
</evidence>
<organism evidence="2 4">
    <name type="scientific">Vibrio fluvialis</name>
    <dbReference type="NCBI Taxonomy" id="676"/>
    <lineage>
        <taxon>Bacteria</taxon>
        <taxon>Pseudomonadati</taxon>
        <taxon>Pseudomonadota</taxon>
        <taxon>Gammaproteobacteria</taxon>
        <taxon>Vibrionales</taxon>
        <taxon>Vibrionaceae</taxon>
        <taxon>Vibrio</taxon>
    </lineage>
</organism>